<reference evidence="1" key="1">
    <citation type="journal article" date="2015" name="Nature">
        <title>Complex archaea that bridge the gap between prokaryotes and eukaryotes.</title>
        <authorList>
            <person name="Spang A."/>
            <person name="Saw J.H."/>
            <person name="Jorgensen S.L."/>
            <person name="Zaremba-Niedzwiedzka K."/>
            <person name="Martijn J."/>
            <person name="Lind A.E."/>
            <person name="van Eijk R."/>
            <person name="Schleper C."/>
            <person name="Guy L."/>
            <person name="Ettema T.J."/>
        </authorList>
    </citation>
    <scope>NUCLEOTIDE SEQUENCE</scope>
</reference>
<organism evidence="1">
    <name type="scientific">marine sediment metagenome</name>
    <dbReference type="NCBI Taxonomy" id="412755"/>
    <lineage>
        <taxon>unclassified sequences</taxon>
        <taxon>metagenomes</taxon>
        <taxon>ecological metagenomes</taxon>
    </lineage>
</organism>
<proteinExistence type="predicted"/>
<dbReference type="AlphaFoldDB" id="A0A0F9CMG3"/>
<evidence type="ECO:0000313" key="1">
    <source>
        <dbReference type="EMBL" id="KKL50528.1"/>
    </source>
</evidence>
<protein>
    <submittedName>
        <fullName evidence="1">Uncharacterized protein</fullName>
    </submittedName>
</protein>
<sequence>VVYKMVTVPRVYSGIPKYDTGWINRNLWGNKHLGSSLTKNLDSNVTHNLNTPLSDLMVKLLVSPTGVDGDSFELIVGADDGWGVTVYYVDANNILVQTGVSGIIYINATGGSAGIDTEDWYYKIKVWKLG</sequence>
<accession>A0A0F9CMG3</accession>
<comment type="caution">
    <text evidence="1">The sequence shown here is derived from an EMBL/GenBank/DDBJ whole genome shotgun (WGS) entry which is preliminary data.</text>
</comment>
<dbReference type="EMBL" id="LAZR01032566">
    <property type="protein sequence ID" value="KKL50528.1"/>
    <property type="molecule type" value="Genomic_DNA"/>
</dbReference>
<name>A0A0F9CMG3_9ZZZZ</name>
<gene>
    <name evidence="1" type="ORF">LCGC14_2304600</name>
</gene>
<feature type="non-terminal residue" evidence="1">
    <location>
        <position position="1"/>
    </location>
</feature>